<evidence type="ECO:0000313" key="2">
    <source>
        <dbReference type="EMBL" id="TNN30781.1"/>
    </source>
</evidence>
<accession>A0A4Z2EQE0</accession>
<dbReference type="Proteomes" id="UP000314294">
    <property type="component" value="Unassembled WGS sequence"/>
</dbReference>
<comment type="caution">
    <text evidence="2">The sequence shown here is derived from an EMBL/GenBank/DDBJ whole genome shotgun (WGS) entry which is preliminary data.</text>
</comment>
<evidence type="ECO:0000313" key="3">
    <source>
        <dbReference type="Proteomes" id="UP000314294"/>
    </source>
</evidence>
<gene>
    <name evidence="2" type="primary">Svep1_4</name>
    <name evidence="2" type="ORF">EYF80_059068</name>
</gene>
<dbReference type="AlphaFoldDB" id="A0A4Z2EQE0"/>
<name>A0A4Z2EQE0_9TELE</name>
<feature type="region of interest" description="Disordered" evidence="1">
    <location>
        <begin position="122"/>
        <end position="171"/>
    </location>
</feature>
<sequence>MLFKASRCDDVDLVKLFAGEFNTKLGVMLPNICSSGDVTCKLEVTSQGHCLEYNYDYDNGFSIGRTYTRKIQPRYKPRLYFHARISFARYFSLSLFNISQHLGVGATAGGLRAPRTTPTLSRASLRAPGSWPGRSETAACGLSAPRGTGKSPVPPGTRRYRSFSTSQVYLK</sequence>
<keyword evidence="3" id="KW-1185">Reference proteome</keyword>
<feature type="compositionally biased region" description="Polar residues" evidence="1">
    <location>
        <begin position="162"/>
        <end position="171"/>
    </location>
</feature>
<dbReference type="EMBL" id="SRLO01004134">
    <property type="protein sequence ID" value="TNN30781.1"/>
    <property type="molecule type" value="Genomic_DNA"/>
</dbReference>
<organism evidence="2 3">
    <name type="scientific">Liparis tanakae</name>
    <name type="common">Tanaka's snailfish</name>
    <dbReference type="NCBI Taxonomy" id="230148"/>
    <lineage>
        <taxon>Eukaryota</taxon>
        <taxon>Metazoa</taxon>
        <taxon>Chordata</taxon>
        <taxon>Craniata</taxon>
        <taxon>Vertebrata</taxon>
        <taxon>Euteleostomi</taxon>
        <taxon>Actinopterygii</taxon>
        <taxon>Neopterygii</taxon>
        <taxon>Teleostei</taxon>
        <taxon>Neoteleostei</taxon>
        <taxon>Acanthomorphata</taxon>
        <taxon>Eupercaria</taxon>
        <taxon>Perciformes</taxon>
        <taxon>Cottioidei</taxon>
        <taxon>Cottales</taxon>
        <taxon>Liparidae</taxon>
        <taxon>Liparis</taxon>
    </lineage>
</organism>
<proteinExistence type="predicted"/>
<protein>
    <submittedName>
        <fullName evidence="2">Sushi, von Willebrand factor type A, EGF and pentraxin domain-containing protein 1</fullName>
    </submittedName>
</protein>
<evidence type="ECO:0000256" key="1">
    <source>
        <dbReference type="SAM" id="MobiDB-lite"/>
    </source>
</evidence>
<reference evidence="2 3" key="1">
    <citation type="submission" date="2019-03" db="EMBL/GenBank/DDBJ databases">
        <title>First draft genome of Liparis tanakae, snailfish: a comprehensive survey of snailfish specific genes.</title>
        <authorList>
            <person name="Kim W."/>
            <person name="Song I."/>
            <person name="Jeong J.-H."/>
            <person name="Kim D."/>
            <person name="Kim S."/>
            <person name="Ryu S."/>
            <person name="Song J.Y."/>
            <person name="Lee S.K."/>
        </authorList>
    </citation>
    <scope>NUCLEOTIDE SEQUENCE [LARGE SCALE GENOMIC DNA]</scope>
    <source>
        <tissue evidence="2">Muscle</tissue>
    </source>
</reference>